<proteinExistence type="predicted"/>
<dbReference type="EMBL" id="BGPR01013976">
    <property type="protein sequence ID" value="GBN63137.1"/>
    <property type="molecule type" value="Genomic_DNA"/>
</dbReference>
<dbReference type="Pfam" id="PF05699">
    <property type="entry name" value="Dimer_Tnp_hAT"/>
    <property type="match status" value="1"/>
</dbReference>
<organism evidence="2 3">
    <name type="scientific">Araneus ventricosus</name>
    <name type="common">Orbweaver spider</name>
    <name type="synonym">Epeira ventricosa</name>
    <dbReference type="NCBI Taxonomy" id="182803"/>
    <lineage>
        <taxon>Eukaryota</taxon>
        <taxon>Metazoa</taxon>
        <taxon>Ecdysozoa</taxon>
        <taxon>Arthropoda</taxon>
        <taxon>Chelicerata</taxon>
        <taxon>Arachnida</taxon>
        <taxon>Araneae</taxon>
        <taxon>Araneomorphae</taxon>
        <taxon>Entelegynae</taxon>
        <taxon>Araneoidea</taxon>
        <taxon>Araneidae</taxon>
        <taxon>Araneus</taxon>
    </lineage>
</organism>
<evidence type="ECO:0000313" key="3">
    <source>
        <dbReference type="Proteomes" id="UP000499080"/>
    </source>
</evidence>
<evidence type="ECO:0000313" key="2">
    <source>
        <dbReference type="EMBL" id="GBN63137.1"/>
    </source>
</evidence>
<comment type="caution">
    <text evidence="2">The sequence shown here is derived from an EMBL/GenBank/DDBJ whole genome shotgun (WGS) entry which is preliminary data.</text>
</comment>
<evidence type="ECO:0000259" key="1">
    <source>
        <dbReference type="Pfam" id="PF05699"/>
    </source>
</evidence>
<accession>A0A4Y2QIM7</accession>
<dbReference type="OrthoDB" id="6435517at2759"/>
<reference evidence="2 3" key="1">
    <citation type="journal article" date="2019" name="Sci. Rep.">
        <title>Orb-weaving spider Araneus ventricosus genome elucidates the spidroin gene catalogue.</title>
        <authorList>
            <person name="Kono N."/>
            <person name="Nakamura H."/>
            <person name="Ohtoshi R."/>
            <person name="Moran D.A.P."/>
            <person name="Shinohara A."/>
            <person name="Yoshida Y."/>
            <person name="Fujiwara M."/>
            <person name="Mori M."/>
            <person name="Tomita M."/>
            <person name="Arakawa K."/>
        </authorList>
    </citation>
    <scope>NUCLEOTIDE SEQUENCE [LARGE SCALE GENOMIC DNA]</scope>
</reference>
<feature type="domain" description="HAT C-terminal dimerisation" evidence="1">
    <location>
        <begin position="99"/>
        <end position="153"/>
    </location>
</feature>
<dbReference type="PANTHER" id="PTHR45749">
    <property type="match status" value="1"/>
</dbReference>
<dbReference type="AlphaFoldDB" id="A0A4Y2QIM7"/>
<keyword evidence="3" id="KW-1185">Reference proteome</keyword>
<dbReference type="PANTHER" id="PTHR45749:SF35">
    <property type="entry name" value="AC-LIKE TRANSPOSASE-RELATED"/>
    <property type="match status" value="1"/>
</dbReference>
<sequence length="177" mass="20554">MFLAKQNLPFRVRREHMLSENKGNFLQLIELLSKYDPVLREHLIKLEQSTRSQSVSFLQLTEIPRLKRFLKAARIPKEVSLGWTSLRFLEFVAEYELFDSVPNLTLELRFFLCVSVASSERSFSKPKLIKNDLRFTLNQARLSSLAILSIENNVAEGINFDDAISKFAEQKVGNKRF</sequence>
<protein>
    <recommendedName>
        <fullName evidence="1">HAT C-terminal dimerisation domain-containing protein</fullName>
    </recommendedName>
</protein>
<gene>
    <name evidence="2" type="ORF">AVEN_15191_1</name>
</gene>
<dbReference type="GO" id="GO:0046983">
    <property type="term" value="F:protein dimerization activity"/>
    <property type="evidence" value="ECO:0007669"/>
    <property type="project" value="InterPro"/>
</dbReference>
<dbReference type="Proteomes" id="UP000499080">
    <property type="component" value="Unassembled WGS sequence"/>
</dbReference>
<dbReference type="InterPro" id="IPR008906">
    <property type="entry name" value="HATC_C_dom"/>
</dbReference>
<name>A0A4Y2QIM7_ARAVE</name>